<keyword evidence="8 10" id="KW-0067">ATP-binding</keyword>
<keyword evidence="6 12" id="KW-0255">Endonuclease</keyword>
<sequence>MTESQLENNIIETLETEGYKHIYGPDIDPESPNPERNTYEEVVLVERLRKNLYNLNPNIPTDVIEDVIKKIVNIHTIDQTFNNETFHKYLVDGISVEYLKDGQMIGGTVTLVDFDNPSNNEYISVNQYVVVNNNINKRPDIILFVNGLPLVSIELKNPTDQNATLLSAYNQFQTYKTYIPQLYDYNALLVISDGIDTKYGSLTAPWTRFMTWKTKDGLKEDSNTEPQINTLIKGLLKPEKLLEIIRDFTVFEKEEKFDEDTGLKRIETSKKIAGYHQYYAVKKALQSTIKAAQEYGDGKAGVMWHTQGSGKSLSMVFFTGKIVRELSNPTVVVITDRNDLDDQLFGTFVGSKQILRQEPIQAESRRNLRELLNTTSGGIIFTTIQKFSPLDDEDTYPLLSNRRNIVVIADEAHRSQYGFGAKVRYIKDEEGKEISTKTVYGNAKYLRDALPNASFIGFTGTPIDFDDRSTPRVFGDYIDIYDISQAVDDGATVRIYYESRLAQIHLKEEYKKELDDIIDEYTETETPSEAEEAKIKWTKLESIVGHKSRLEDVAKDIVNHFESREEVFNGKAIVVCMSRRIAIEMYKEITKLKPNWHSDSLNEGDIKVVMTSSSTDPLDWQPHSTNKLQRKILAQRFKDPEDPFKIVIVRDMWLTGFDVPCATTMYVDKPMKGHTLMQAIARVNRVYKEKQGGLIVDYIGMATELKQALAVYSSSGGKGKPTLDINEAVSVMKEKYEIVQNLLWGFDYKRYFSADINEKLTILLETQEFILGKDKEKGKEEFIKYVTELSKAFALVVPQPEAMKIKEEVGFFQAVKARLVKYTIGEREKSEKDIDTAIRQIIDKAVVSEGVIDIYKEAGIEKPEISILSDEFLEEVKNMKLKNLSLELLKKLLNDEIRVRSKTNIVQSKKLSQMLQDTIRRYQANILTTVQVIDELINIAKGLKKEDENLESLGLSIEEVAFYDALASNQSAKDVLGDKVLKEIAQDLLKKIKANTSVDWTIRESVKAKLRILVKRTLRKYNYPPDKQKSATEMVLKQAELFTENTVN</sequence>
<dbReference type="PROSITE" id="PS51192">
    <property type="entry name" value="HELICASE_ATP_BIND_1"/>
    <property type="match status" value="1"/>
</dbReference>
<reference evidence="12 13" key="1">
    <citation type="journal article" date="2020" name="Biotechnol. Biofuels">
        <title>New insights from the biogas microbiome by comprehensive genome-resolved metagenomics of nearly 1600 species originating from multiple anaerobic digesters.</title>
        <authorList>
            <person name="Campanaro S."/>
            <person name="Treu L."/>
            <person name="Rodriguez-R L.M."/>
            <person name="Kovalovszki A."/>
            <person name="Ziels R.M."/>
            <person name="Maus I."/>
            <person name="Zhu X."/>
            <person name="Kougias P.G."/>
            <person name="Basile A."/>
            <person name="Luo G."/>
            <person name="Schluter A."/>
            <person name="Konstantinidis K.T."/>
            <person name="Angelidaki I."/>
        </authorList>
    </citation>
    <scope>NUCLEOTIDE SEQUENCE [LARGE SCALE GENOMIC DNA]</scope>
    <source>
        <strain evidence="12">AS19jrsBPTG_9</strain>
    </source>
</reference>
<dbReference type="GO" id="GO:0009035">
    <property type="term" value="F:type I site-specific deoxyribonuclease activity"/>
    <property type="evidence" value="ECO:0007669"/>
    <property type="project" value="UniProtKB-EC"/>
</dbReference>
<evidence type="ECO:0000256" key="3">
    <source>
        <dbReference type="ARBA" id="ARBA00022722"/>
    </source>
</evidence>
<gene>
    <name evidence="12" type="ORF">GX888_03035</name>
</gene>
<evidence type="ECO:0000256" key="9">
    <source>
        <dbReference type="ARBA" id="ARBA00023125"/>
    </source>
</evidence>
<evidence type="ECO:0000313" key="13">
    <source>
        <dbReference type="Proteomes" id="UP000564033"/>
    </source>
</evidence>
<evidence type="ECO:0000256" key="2">
    <source>
        <dbReference type="ARBA" id="ARBA00008598"/>
    </source>
</evidence>
<keyword evidence="3" id="KW-0540">Nuclease</keyword>
<dbReference type="Proteomes" id="UP000564033">
    <property type="component" value="Unassembled WGS sequence"/>
</dbReference>
<accession>A0A847VDW3</accession>
<dbReference type="InterPro" id="IPR040980">
    <property type="entry name" value="SWI2_SNF2"/>
</dbReference>
<name>A0A847VDW3_9BACT</name>
<comment type="function">
    <text evidence="10">Subunit R is required for both nuclease and ATPase activities, but not for modification.</text>
</comment>
<dbReference type="Pfam" id="PF11867">
    <property type="entry name" value="T1RH-like_C"/>
    <property type="match status" value="1"/>
</dbReference>
<dbReference type="GO" id="GO:0005524">
    <property type="term" value="F:ATP binding"/>
    <property type="evidence" value="ECO:0007669"/>
    <property type="project" value="UniProtKB-KW"/>
</dbReference>
<protein>
    <recommendedName>
        <fullName evidence="10">Type I restriction enzyme endonuclease subunit</fullName>
        <shortName evidence="10">R protein</shortName>
        <ecNumber evidence="10">3.1.21.3</ecNumber>
    </recommendedName>
</protein>
<dbReference type="EMBL" id="JAAZIL010000078">
    <property type="protein sequence ID" value="NLZ24689.1"/>
    <property type="molecule type" value="Genomic_DNA"/>
</dbReference>
<dbReference type="CDD" id="cd22332">
    <property type="entry name" value="HsdR_N"/>
    <property type="match status" value="1"/>
</dbReference>
<dbReference type="NCBIfam" id="TIGR00348">
    <property type="entry name" value="hsdR"/>
    <property type="match status" value="1"/>
</dbReference>
<evidence type="ECO:0000256" key="4">
    <source>
        <dbReference type="ARBA" id="ARBA00022741"/>
    </source>
</evidence>
<dbReference type="CDD" id="cd18030">
    <property type="entry name" value="DEXHc_RE_I_HsdR"/>
    <property type="match status" value="1"/>
</dbReference>
<dbReference type="SUPFAM" id="SSF52540">
    <property type="entry name" value="P-loop containing nucleoside triphosphate hydrolases"/>
    <property type="match status" value="2"/>
</dbReference>
<dbReference type="GO" id="GO:0003677">
    <property type="term" value="F:DNA binding"/>
    <property type="evidence" value="ECO:0007669"/>
    <property type="project" value="UniProtKB-KW"/>
</dbReference>
<dbReference type="InterPro" id="IPR004473">
    <property type="entry name" value="Restrct_endonuc_typeI_HsdR"/>
</dbReference>
<comment type="similarity">
    <text evidence="2 10">Belongs to the HsdR family.</text>
</comment>
<dbReference type="EC" id="3.1.21.3" evidence="10"/>
<dbReference type="Pfam" id="PF18766">
    <property type="entry name" value="SWI2_SNF2"/>
    <property type="match status" value="1"/>
</dbReference>
<keyword evidence="9 10" id="KW-0238">DNA-binding</keyword>
<evidence type="ECO:0000256" key="1">
    <source>
        <dbReference type="ARBA" id="ARBA00000851"/>
    </source>
</evidence>
<dbReference type="Pfam" id="PF04313">
    <property type="entry name" value="HSDR_N"/>
    <property type="match status" value="1"/>
</dbReference>
<evidence type="ECO:0000256" key="7">
    <source>
        <dbReference type="ARBA" id="ARBA00022801"/>
    </source>
</evidence>
<dbReference type="PANTHER" id="PTHR30195">
    <property type="entry name" value="TYPE I SITE-SPECIFIC DEOXYRIBONUCLEASE PROTEIN SUBUNIT M AND R"/>
    <property type="match status" value="1"/>
</dbReference>
<comment type="subunit">
    <text evidence="10">The type I restriction/modification system is composed of three polypeptides R, M and S.</text>
</comment>
<dbReference type="Pfam" id="PF22679">
    <property type="entry name" value="T1R_D3-like"/>
    <property type="match status" value="1"/>
</dbReference>
<evidence type="ECO:0000256" key="8">
    <source>
        <dbReference type="ARBA" id="ARBA00022840"/>
    </source>
</evidence>
<dbReference type="AlphaFoldDB" id="A0A847VDW3"/>
<organism evidence="12 13">
    <name type="scientific">Candidatus Dojkabacteria bacterium</name>
    <dbReference type="NCBI Taxonomy" id="2099670"/>
    <lineage>
        <taxon>Bacteria</taxon>
        <taxon>Candidatus Dojkabacteria</taxon>
    </lineage>
</organism>
<keyword evidence="4 10" id="KW-0547">Nucleotide-binding</keyword>
<evidence type="ECO:0000313" key="12">
    <source>
        <dbReference type="EMBL" id="NLZ24689.1"/>
    </source>
</evidence>
<comment type="catalytic activity">
    <reaction evidence="1 10">
        <text>Endonucleolytic cleavage of DNA to give random double-stranded fragments with terminal 5'-phosphates, ATP is simultaneously hydrolyzed.</text>
        <dbReference type="EC" id="3.1.21.3"/>
    </reaction>
</comment>
<dbReference type="Gene3D" id="3.90.1570.50">
    <property type="match status" value="1"/>
</dbReference>
<dbReference type="CDD" id="cd18800">
    <property type="entry name" value="SF2_C_EcoR124I-like"/>
    <property type="match status" value="1"/>
</dbReference>
<keyword evidence="7 10" id="KW-0378">Hydrolase</keyword>
<dbReference type="PANTHER" id="PTHR30195:SF15">
    <property type="entry name" value="TYPE I RESTRICTION ENZYME HINDI ENDONUCLEASE SUBUNIT"/>
    <property type="match status" value="1"/>
</dbReference>
<dbReference type="GO" id="GO:0009307">
    <property type="term" value="P:DNA restriction-modification system"/>
    <property type="evidence" value="ECO:0007669"/>
    <property type="project" value="UniProtKB-KW"/>
</dbReference>
<dbReference type="InterPro" id="IPR051268">
    <property type="entry name" value="Type-I_R_enzyme_R_subunit"/>
</dbReference>
<evidence type="ECO:0000256" key="5">
    <source>
        <dbReference type="ARBA" id="ARBA00022747"/>
    </source>
</evidence>
<keyword evidence="5 10" id="KW-0680">Restriction system</keyword>
<proteinExistence type="inferred from homology"/>
<dbReference type="InterPro" id="IPR014001">
    <property type="entry name" value="Helicase_ATP-bd"/>
</dbReference>
<comment type="caution">
    <text evidence="12">The sequence shown here is derived from an EMBL/GenBank/DDBJ whole genome shotgun (WGS) entry which is preliminary data.</text>
</comment>
<dbReference type="SMART" id="SM00487">
    <property type="entry name" value="DEXDc"/>
    <property type="match status" value="1"/>
</dbReference>
<dbReference type="Gene3D" id="3.40.50.300">
    <property type="entry name" value="P-loop containing nucleotide triphosphate hydrolases"/>
    <property type="match status" value="3"/>
</dbReference>
<evidence type="ECO:0000256" key="6">
    <source>
        <dbReference type="ARBA" id="ARBA00022759"/>
    </source>
</evidence>
<dbReference type="InterPro" id="IPR027417">
    <property type="entry name" value="P-loop_NTPase"/>
</dbReference>
<dbReference type="InterPro" id="IPR021810">
    <property type="entry name" value="T1RH-like_C"/>
</dbReference>
<evidence type="ECO:0000256" key="10">
    <source>
        <dbReference type="RuleBase" id="RU364115"/>
    </source>
</evidence>
<dbReference type="InterPro" id="IPR007409">
    <property type="entry name" value="Restrct_endonuc_type1_HsdR_N"/>
</dbReference>
<evidence type="ECO:0000259" key="11">
    <source>
        <dbReference type="PROSITE" id="PS51192"/>
    </source>
</evidence>
<dbReference type="InterPro" id="IPR055180">
    <property type="entry name" value="HsdR_RecA-like_helicase_dom_2"/>
</dbReference>
<feature type="domain" description="Helicase ATP-binding" evidence="11">
    <location>
        <begin position="292"/>
        <end position="480"/>
    </location>
</feature>